<keyword evidence="11" id="KW-0175">Coiled coil</keyword>
<evidence type="ECO:0000256" key="6">
    <source>
        <dbReference type="ARBA" id="ARBA00023015"/>
    </source>
</evidence>
<organism evidence="14 15">
    <name type="scientific">Oryzias melastigma</name>
    <name type="common">Marine medaka</name>
    <dbReference type="NCBI Taxonomy" id="30732"/>
    <lineage>
        <taxon>Eukaryota</taxon>
        <taxon>Metazoa</taxon>
        <taxon>Chordata</taxon>
        <taxon>Craniata</taxon>
        <taxon>Vertebrata</taxon>
        <taxon>Euteleostomi</taxon>
        <taxon>Actinopterygii</taxon>
        <taxon>Neopterygii</taxon>
        <taxon>Teleostei</taxon>
        <taxon>Neoteleostei</taxon>
        <taxon>Acanthomorphata</taxon>
        <taxon>Ovalentaria</taxon>
        <taxon>Atherinomorphae</taxon>
        <taxon>Beloniformes</taxon>
        <taxon>Adrianichthyidae</taxon>
        <taxon>Oryziinae</taxon>
        <taxon>Oryzias</taxon>
    </lineage>
</organism>
<dbReference type="GO" id="GO:0005634">
    <property type="term" value="C:nucleus"/>
    <property type="evidence" value="ECO:0007669"/>
    <property type="project" value="UniProtKB-SubCell"/>
</dbReference>
<dbReference type="InterPro" id="IPR036236">
    <property type="entry name" value="Znf_C2H2_sf"/>
</dbReference>
<dbReference type="PANTHER" id="PTHR23233:SF84">
    <property type="entry name" value="FI23031P1"/>
    <property type="match status" value="1"/>
</dbReference>
<evidence type="ECO:0000256" key="9">
    <source>
        <dbReference type="ARBA" id="ARBA00038474"/>
    </source>
</evidence>
<proteinExistence type="inferred from homology"/>
<keyword evidence="4 10" id="KW-0863">Zinc-finger</keyword>
<keyword evidence="7" id="KW-0804">Transcription</keyword>
<dbReference type="SUPFAM" id="SSF57667">
    <property type="entry name" value="beta-beta-alpha zinc fingers"/>
    <property type="match status" value="1"/>
</dbReference>
<dbReference type="InterPro" id="IPR051565">
    <property type="entry name" value="Sal_C2H2-zinc-finger"/>
</dbReference>
<dbReference type="EMBL" id="WKFB01000200">
    <property type="protein sequence ID" value="KAF6732023.1"/>
    <property type="molecule type" value="Genomic_DNA"/>
</dbReference>
<evidence type="ECO:0000313" key="15">
    <source>
        <dbReference type="Proteomes" id="UP000646548"/>
    </source>
</evidence>
<dbReference type="FunFam" id="3.30.160.60:FF:001498">
    <property type="entry name" value="Zinc finger protein 404"/>
    <property type="match status" value="1"/>
</dbReference>
<accession>A0A834CT03</accession>
<evidence type="ECO:0000256" key="11">
    <source>
        <dbReference type="SAM" id="Coils"/>
    </source>
</evidence>
<evidence type="ECO:0000259" key="13">
    <source>
        <dbReference type="PROSITE" id="PS50157"/>
    </source>
</evidence>
<feature type="domain" description="C2H2-type" evidence="13">
    <location>
        <begin position="272"/>
        <end position="299"/>
    </location>
</feature>
<protein>
    <submittedName>
        <fullName evidence="14">Zinc finger and SCAN domain-containing protein 29</fullName>
    </submittedName>
</protein>
<dbReference type="Gene3D" id="3.30.160.60">
    <property type="entry name" value="Classic Zinc Finger"/>
    <property type="match status" value="2"/>
</dbReference>
<evidence type="ECO:0000313" key="14">
    <source>
        <dbReference type="EMBL" id="KAF6732023.1"/>
    </source>
</evidence>
<dbReference type="GO" id="GO:0008270">
    <property type="term" value="F:zinc ion binding"/>
    <property type="evidence" value="ECO:0007669"/>
    <property type="project" value="UniProtKB-KW"/>
</dbReference>
<gene>
    <name evidence="14" type="ORF">FQA47_009989</name>
</gene>
<reference evidence="14" key="1">
    <citation type="journal article" name="BMC Genomics">
        <title>Long-read sequencing and de novo genome assembly of marine medaka (Oryzias melastigma).</title>
        <authorList>
            <person name="Liang P."/>
            <person name="Saqib H.S.A."/>
            <person name="Ni X."/>
            <person name="Shen Y."/>
        </authorList>
    </citation>
    <scope>NUCLEOTIDE SEQUENCE</scope>
    <source>
        <strain evidence="14">Bigg-433</strain>
    </source>
</reference>
<dbReference type="PROSITE" id="PS50157">
    <property type="entry name" value="ZINC_FINGER_C2H2_2"/>
    <property type="match status" value="2"/>
</dbReference>
<evidence type="ECO:0000256" key="7">
    <source>
        <dbReference type="ARBA" id="ARBA00023163"/>
    </source>
</evidence>
<dbReference type="SMART" id="SM00355">
    <property type="entry name" value="ZnF_C2H2"/>
    <property type="match status" value="2"/>
</dbReference>
<evidence type="ECO:0000256" key="12">
    <source>
        <dbReference type="SAM" id="MobiDB-lite"/>
    </source>
</evidence>
<evidence type="ECO:0000256" key="10">
    <source>
        <dbReference type="PROSITE-ProRule" id="PRU00042"/>
    </source>
</evidence>
<evidence type="ECO:0000256" key="2">
    <source>
        <dbReference type="ARBA" id="ARBA00022723"/>
    </source>
</evidence>
<comment type="caution">
    <text evidence="14">The sequence shown here is derived from an EMBL/GenBank/DDBJ whole genome shotgun (WGS) entry which is preliminary data.</text>
</comment>
<dbReference type="InterPro" id="IPR013087">
    <property type="entry name" value="Znf_C2H2_type"/>
</dbReference>
<dbReference type="PROSITE" id="PS00028">
    <property type="entry name" value="ZINC_FINGER_C2H2_1"/>
    <property type="match status" value="2"/>
</dbReference>
<evidence type="ECO:0000256" key="5">
    <source>
        <dbReference type="ARBA" id="ARBA00022833"/>
    </source>
</evidence>
<keyword evidence="3" id="KW-0677">Repeat</keyword>
<evidence type="ECO:0000256" key="8">
    <source>
        <dbReference type="ARBA" id="ARBA00023242"/>
    </source>
</evidence>
<feature type="region of interest" description="Disordered" evidence="12">
    <location>
        <begin position="71"/>
        <end position="92"/>
    </location>
</feature>
<feature type="compositionally biased region" description="Basic residues" evidence="12">
    <location>
        <begin position="316"/>
        <end position="326"/>
    </location>
</feature>
<evidence type="ECO:0000256" key="4">
    <source>
        <dbReference type="ARBA" id="ARBA00022771"/>
    </source>
</evidence>
<name>A0A834CT03_ORYME</name>
<comment type="similarity">
    <text evidence="9">Belongs to the sal C2H2-type zinc-finger protein family.</text>
</comment>
<dbReference type="GO" id="GO:0000978">
    <property type="term" value="F:RNA polymerase II cis-regulatory region sequence-specific DNA binding"/>
    <property type="evidence" value="ECO:0007669"/>
    <property type="project" value="TreeGrafter"/>
</dbReference>
<feature type="coiled-coil region" evidence="11">
    <location>
        <begin position="37"/>
        <end position="71"/>
    </location>
</feature>
<dbReference type="Proteomes" id="UP000646548">
    <property type="component" value="Unassembled WGS sequence"/>
</dbReference>
<dbReference type="AlphaFoldDB" id="A0A834CT03"/>
<dbReference type="GO" id="GO:0000981">
    <property type="term" value="F:DNA-binding transcription factor activity, RNA polymerase II-specific"/>
    <property type="evidence" value="ECO:0007669"/>
    <property type="project" value="TreeGrafter"/>
</dbReference>
<keyword evidence="8" id="KW-0539">Nucleus</keyword>
<feature type="compositionally biased region" description="Basic and acidic residues" evidence="12">
    <location>
        <begin position="80"/>
        <end position="92"/>
    </location>
</feature>
<feature type="region of interest" description="Disordered" evidence="12">
    <location>
        <begin position="313"/>
        <end position="369"/>
    </location>
</feature>
<keyword evidence="2" id="KW-0479">Metal-binding</keyword>
<dbReference type="PANTHER" id="PTHR23233">
    <property type="entry name" value="SAL-LIKE PROTEIN"/>
    <property type="match status" value="1"/>
</dbReference>
<evidence type="ECO:0000256" key="1">
    <source>
        <dbReference type="ARBA" id="ARBA00004123"/>
    </source>
</evidence>
<dbReference type="Pfam" id="PF00096">
    <property type="entry name" value="zf-C2H2"/>
    <property type="match status" value="1"/>
</dbReference>
<dbReference type="Pfam" id="PF13912">
    <property type="entry name" value="zf-C2H2_6"/>
    <property type="match status" value="1"/>
</dbReference>
<evidence type="ECO:0000256" key="3">
    <source>
        <dbReference type="ARBA" id="ARBA00022737"/>
    </source>
</evidence>
<keyword evidence="5" id="KW-0862">Zinc</keyword>
<comment type="subcellular location">
    <subcellularLocation>
        <location evidence="1">Nucleus</location>
    </subcellularLocation>
</comment>
<feature type="domain" description="C2H2-type" evidence="13">
    <location>
        <begin position="300"/>
        <end position="323"/>
    </location>
</feature>
<sequence length="369" mass="41740">MELAACRMSKIERLNDRVAKLLTQAVQEVLELVKETVSEYQQKTVRTQRENASLKRQLQELQRVISKETTAHLSIDEPSPENKVETKPHRQDLSPVQRNITESVLGEQQLPSFHEPDCGVNQNVQKLEILSDHHFQVELCKAQVETHLREALSSPDRLHKEVSTIISKNASDTYSSSLLGIPMASIKTETEQTDCTSEQTSTHQYNGCVDLSCNSSRPLITAEASRSQESAETYSYALADLNHAKQGCAKSIRAEFDRRQIRPELLRSSDFHLCPVCGKTFSRIGNLRIHQRCHTGEKPYRCAQCGRSFSQAGDLKKHKQGPHGRKALLLQPVREKLQPRRKPEETQEDPHWRDFEVTADVEGAAEGIS</sequence>
<feature type="compositionally biased region" description="Basic and acidic residues" evidence="12">
    <location>
        <begin position="333"/>
        <end position="356"/>
    </location>
</feature>
<dbReference type="GO" id="GO:0045596">
    <property type="term" value="P:negative regulation of cell differentiation"/>
    <property type="evidence" value="ECO:0007669"/>
    <property type="project" value="UniProtKB-ARBA"/>
</dbReference>
<dbReference type="FunFam" id="3.30.160.60:FF:000912">
    <property type="entry name" value="Zinc finger protein 660"/>
    <property type="match status" value="1"/>
</dbReference>
<keyword evidence="6" id="KW-0805">Transcription regulation</keyword>